<feature type="transmembrane region" description="Helical" evidence="1">
    <location>
        <begin position="21"/>
        <end position="44"/>
    </location>
</feature>
<evidence type="ECO:0000256" key="1">
    <source>
        <dbReference type="SAM" id="Phobius"/>
    </source>
</evidence>
<feature type="transmembrane region" description="Helical" evidence="1">
    <location>
        <begin position="150"/>
        <end position="171"/>
    </location>
</feature>
<name>A0A9E7SUX1_9EURY</name>
<dbReference type="Proteomes" id="UP001056855">
    <property type="component" value="Chromosome"/>
</dbReference>
<reference evidence="2" key="1">
    <citation type="submission" date="2022-06" db="EMBL/GenBank/DDBJ databases">
        <title>Diverse halophilic archaea isolated from saline environments.</title>
        <authorList>
            <person name="Cui H.-L."/>
        </authorList>
    </citation>
    <scope>NUCLEOTIDE SEQUENCE</scope>
    <source>
        <strain evidence="2">WLHS1</strain>
    </source>
</reference>
<evidence type="ECO:0000313" key="2">
    <source>
        <dbReference type="EMBL" id="UTF52421.1"/>
    </source>
</evidence>
<keyword evidence="1" id="KW-1133">Transmembrane helix</keyword>
<evidence type="ECO:0000313" key="3">
    <source>
        <dbReference type="Proteomes" id="UP001056855"/>
    </source>
</evidence>
<dbReference type="EMBL" id="CP100355">
    <property type="protein sequence ID" value="UTF52421.1"/>
    <property type="molecule type" value="Genomic_DNA"/>
</dbReference>
<protein>
    <submittedName>
        <fullName evidence="2">Uncharacterized protein</fullName>
    </submittedName>
</protein>
<gene>
    <name evidence="2" type="ORF">NGM29_11535</name>
</gene>
<dbReference type="GeneID" id="73290687"/>
<sequence length="215" mass="23116">MSVIRQPGRFSRHTRRRLVGVTAAGGAATLDTAAVGLWFTLIVVESRTPSTALAGLGILFCGALLRTGVFGATTTSMYALLTPRRIGVALLFVAAWPTWLLVAERIGNPEGLLVAGPVLAGVVAVQIHLERRVFRLPESRRCRVTSLLSGALIAAGATTLLASAWLTNWTVLTEPLMFGATTVVFRIEAYQLGFLVFGAFAFLAHQRRFQLALEP</sequence>
<dbReference type="AlphaFoldDB" id="A0A9E7SUX1"/>
<dbReference type="RefSeq" id="WP_254156340.1">
    <property type="nucleotide sequence ID" value="NZ_CP100355.1"/>
</dbReference>
<accession>A0A9E7SUX1</accession>
<keyword evidence="1" id="KW-0472">Membrane</keyword>
<organism evidence="2 3">
    <name type="scientific">Natronosalvus rutilus</name>
    <dbReference type="NCBI Taxonomy" id="2953753"/>
    <lineage>
        <taxon>Archaea</taxon>
        <taxon>Methanobacteriati</taxon>
        <taxon>Methanobacteriota</taxon>
        <taxon>Stenosarchaea group</taxon>
        <taxon>Halobacteria</taxon>
        <taxon>Halobacteriales</taxon>
        <taxon>Natrialbaceae</taxon>
        <taxon>Natronosalvus</taxon>
    </lineage>
</organism>
<feature type="transmembrane region" description="Helical" evidence="1">
    <location>
        <begin position="56"/>
        <end position="81"/>
    </location>
</feature>
<feature type="transmembrane region" description="Helical" evidence="1">
    <location>
        <begin position="112"/>
        <end position="129"/>
    </location>
</feature>
<feature type="transmembrane region" description="Helical" evidence="1">
    <location>
        <begin position="88"/>
        <end position="106"/>
    </location>
</feature>
<dbReference type="KEGG" id="sawl:NGM29_11535"/>
<keyword evidence="1" id="KW-0812">Transmembrane</keyword>
<keyword evidence="3" id="KW-1185">Reference proteome</keyword>
<feature type="transmembrane region" description="Helical" evidence="1">
    <location>
        <begin position="183"/>
        <end position="204"/>
    </location>
</feature>
<proteinExistence type="predicted"/>